<feature type="non-terminal residue" evidence="1">
    <location>
        <position position="1"/>
    </location>
</feature>
<dbReference type="OrthoDB" id="2434532at2759"/>
<name>A0A9N9HX36_9GLOM</name>
<sequence length="273" mass="30632">MTEFSGSLVDESLVSELPIGGSLVSRLSANSDMTAQALASKKRILSDKDTNEASEQAIETAQKAEICQLRKSNFTQLELVNKFNIGESTVSKILKQQNYWLSIDPNSKEAKSKRDHSAKYPQLEEILSLWISKAEAYHQTITGAIIQYKVFQFAEQLHIDNFGGYTKQGEEASAPINDLSHYRDKLKDESEDYELIDLILPKPQLEAADLNSTDFVTEIQSLINQLPITSLMQANDFINIDNSVETDIIPSDAEIINAVLDRDCDRDEDKKPE</sequence>
<evidence type="ECO:0000313" key="2">
    <source>
        <dbReference type="Proteomes" id="UP000789396"/>
    </source>
</evidence>
<dbReference type="SUPFAM" id="SSF46689">
    <property type="entry name" value="Homeodomain-like"/>
    <property type="match status" value="1"/>
</dbReference>
<gene>
    <name evidence="1" type="ORF">RFULGI_LOCUS10813</name>
</gene>
<keyword evidence="2" id="KW-1185">Reference proteome</keyword>
<dbReference type="InterPro" id="IPR009057">
    <property type="entry name" value="Homeodomain-like_sf"/>
</dbReference>
<accession>A0A9N9HX36</accession>
<dbReference type="GO" id="GO:0003677">
    <property type="term" value="F:DNA binding"/>
    <property type="evidence" value="ECO:0007669"/>
    <property type="project" value="TreeGrafter"/>
</dbReference>
<dbReference type="InterPro" id="IPR050863">
    <property type="entry name" value="CenT-Element_Derived"/>
</dbReference>
<dbReference type="PANTHER" id="PTHR19303">
    <property type="entry name" value="TRANSPOSON"/>
    <property type="match status" value="1"/>
</dbReference>
<comment type="caution">
    <text evidence="1">The sequence shown here is derived from an EMBL/GenBank/DDBJ whole genome shotgun (WGS) entry which is preliminary data.</text>
</comment>
<dbReference type="EMBL" id="CAJVPZ010022170">
    <property type="protein sequence ID" value="CAG8710528.1"/>
    <property type="molecule type" value="Genomic_DNA"/>
</dbReference>
<reference evidence="1" key="1">
    <citation type="submission" date="2021-06" db="EMBL/GenBank/DDBJ databases">
        <authorList>
            <person name="Kallberg Y."/>
            <person name="Tangrot J."/>
            <person name="Rosling A."/>
        </authorList>
    </citation>
    <scope>NUCLEOTIDE SEQUENCE</scope>
    <source>
        <strain evidence="1">IN212</strain>
    </source>
</reference>
<dbReference type="AlphaFoldDB" id="A0A9N9HX36"/>
<dbReference type="Gene3D" id="1.10.10.60">
    <property type="entry name" value="Homeodomain-like"/>
    <property type="match status" value="2"/>
</dbReference>
<dbReference type="PANTHER" id="PTHR19303:SF73">
    <property type="entry name" value="PROTEIN PDC2"/>
    <property type="match status" value="1"/>
</dbReference>
<organism evidence="1 2">
    <name type="scientific">Racocetra fulgida</name>
    <dbReference type="NCBI Taxonomy" id="60492"/>
    <lineage>
        <taxon>Eukaryota</taxon>
        <taxon>Fungi</taxon>
        <taxon>Fungi incertae sedis</taxon>
        <taxon>Mucoromycota</taxon>
        <taxon>Glomeromycotina</taxon>
        <taxon>Glomeromycetes</taxon>
        <taxon>Diversisporales</taxon>
        <taxon>Gigasporaceae</taxon>
        <taxon>Racocetra</taxon>
    </lineage>
</organism>
<evidence type="ECO:0000313" key="1">
    <source>
        <dbReference type="EMBL" id="CAG8710528.1"/>
    </source>
</evidence>
<dbReference type="Proteomes" id="UP000789396">
    <property type="component" value="Unassembled WGS sequence"/>
</dbReference>
<protein>
    <submittedName>
        <fullName evidence="1">4225_t:CDS:1</fullName>
    </submittedName>
</protein>
<proteinExistence type="predicted"/>
<dbReference type="GO" id="GO:0005634">
    <property type="term" value="C:nucleus"/>
    <property type="evidence" value="ECO:0007669"/>
    <property type="project" value="TreeGrafter"/>
</dbReference>